<dbReference type="eggNOG" id="KOG0504">
    <property type="taxonomic scope" value="Eukaryota"/>
</dbReference>
<dbReference type="AlphaFoldDB" id="A0A0A1US85"/>
<accession>A0A0A1US85</accession>
<gene>
    <name evidence="2" type="ORF">X797_008213</name>
</gene>
<reference evidence="2 3" key="1">
    <citation type="submission" date="2014-02" db="EMBL/GenBank/DDBJ databases">
        <title>The genome sequence of the entomopathogenic fungus Metarhizium robertsii ARSEF 2575.</title>
        <authorList>
            <person name="Giuliano Garisto Donzelli B."/>
            <person name="Roe B.A."/>
            <person name="Macmil S.L."/>
            <person name="Krasnoff S.B."/>
            <person name="Gibson D.M."/>
        </authorList>
    </citation>
    <scope>NUCLEOTIDE SEQUENCE [LARGE SCALE GENOMIC DNA]</scope>
    <source>
        <strain evidence="2 3">ARSEF 2575</strain>
    </source>
</reference>
<keyword evidence="1" id="KW-0040">ANK repeat</keyword>
<dbReference type="Gene3D" id="1.25.40.20">
    <property type="entry name" value="Ankyrin repeat-containing domain"/>
    <property type="match status" value="2"/>
</dbReference>
<dbReference type="InterPro" id="IPR051616">
    <property type="entry name" value="Cul2-RING_E3_ligase_SR"/>
</dbReference>
<dbReference type="Pfam" id="PF12796">
    <property type="entry name" value="Ank_2"/>
    <property type="match status" value="1"/>
</dbReference>
<name>A0A0A1US85_9HYPO</name>
<sequence>MASSTAKLLPDKVGDEIANGNIQGVSEFYTSADPSKQSDLLKGIAERAAKAKQVDMLNWVFSQGFQLAPDSLNNDFYHQVCWARSLAVWQTLVRNGVEIGGHHSEFIGDALSFAAYHGDVEIARLLLENGVDPNQAWGYDDVEPGTWAVVGEHPSLETLRLMLQHGWRQEESGAHIAAAERGNMEALQLLVDHGADLELVEGWWFNSVVIERDERGTALYRAAYKGRQEPVAYLMSKGADVWFKDTKDRSVLWAAKQGGNDKVVTLLKESGLEE</sequence>
<organism evidence="2 3">
    <name type="scientific">Metarhizium robertsii</name>
    <dbReference type="NCBI Taxonomy" id="568076"/>
    <lineage>
        <taxon>Eukaryota</taxon>
        <taxon>Fungi</taxon>
        <taxon>Dikarya</taxon>
        <taxon>Ascomycota</taxon>
        <taxon>Pezizomycotina</taxon>
        <taxon>Sordariomycetes</taxon>
        <taxon>Hypocreomycetidae</taxon>
        <taxon>Hypocreales</taxon>
        <taxon>Clavicipitaceae</taxon>
        <taxon>Metarhizium</taxon>
    </lineage>
</organism>
<proteinExistence type="predicted"/>
<dbReference type="OrthoDB" id="426293at2759"/>
<dbReference type="InterPro" id="IPR036770">
    <property type="entry name" value="Ankyrin_rpt-contain_sf"/>
</dbReference>
<dbReference type="PROSITE" id="PS50088">
    <property type="entry name" value="ANK_REPEAT"/>
    <property type="match status" value="1"/>
</dbReference>
<dbReference type="Proteomes" id="UP000030151">
    <property type="component" value="Unassembled WGS sequence"/>
</dbReference>
<dbReference type="PANTHER" id="PTHR46224">
    <property type="entry name" value="ANKYRIN REPEAT FAMILY PROTEIN"/>
    <property type="match status" value="1"/>
</dbReference>
<feature type="repeat" description="ANK" evidence="1">
    <location>
        <begin position="214"/>
        <end position="246"/>
    </location>
</feature>
<dbReference type="SUPFAM" id="SSF48403">
    <property type="entry name" value="Ankyrin repeat"/>
    <property type="match status" value="1"/>
</dbReference>
<dbReference type="PANTHER" id="PTHR46224:SF64">
    <property type="entry name" value="IQ MOTIF AND ANKYRIN REPEAT DOMAIN-CONTAINING PROTEIN 1"/>
    <property type="match status" value="1"/>
</dbReference>
<evidence type="ECO:0000256" key="1">
    <source>
        <dbReference type="PROSITE-ProRule" id="PRU00023"/>
    </source>
</evidence>
<comment type="caution">
    <text evidence="2">The sequence shown here is derived from an EMBL/GenBank/DDBJ whole genome shotgun (WGS) entry which is preliminary data.</text>
</comment>
<dbReference type="InterPro" id="IPR002110">
    <property type="entry name" value="Ankyrin_rpt"/>
</dbReference>
<evidence type="ECO:0000313" key="3">
    <source>
        <dbReference type="Proteomes" id="UP000030151"/>
    </source>
</evidence>
<protein>
    <submittedName>
        <fullName evidence="2">Ankyrin repeat protein</fullName>
    </submittedName>
</protein>
<dbReference type="Pfam" id="PF00023">
    <property type="entry name" value="Ank"/>
    <property type="match status" value="1"/>
</dbReference>
<dbReference type="SMART" id="SM00248">
    <property type="entry name" value="ANK"/>
    <property type="match status" value="3"/>
</dbReference>
<dbReference type="EMBL" id="JELW01000024">
    <property type="protein sequence ID" value="EXU98739.1"/>
    <property type="molecule type" value="Genomic_DNA"/>
</dbReference>
<evidence type="ECO:0000313" key="2">
    <source>
        <dbReference type="EMBL" id="EXU98739.1"/>
    </source>
</evidence>
<dbReference type="HOGENOM" id="CLU_1012003_0_0_1"/>